<evidence type="ECO:0000256" key="2">
    <source>
        <dbReference type="ARBA" id="ARBA00022679"/>
    </source>
</evidence>
<dbReference type="PANTHER" id="PTHR12526:SF510">
    <property type="entry name" value="D-INOSITOL 3-PHOSPHATE GLYCOSYLTRANSFERASE"/>
    <property type="match status" value="1"/>
</dbReference>
<name>A0ABT3QB18_9PROT</name>
<dbReference type="CDD" id="cd03811">
    <property type="entry name" value="GT4_GT28_WabH-like"/>
    <property type="match status" value="1"/>
</dbReference>
<proteinExistence type="predicted"/>
<organism evidence="4 5">
    <name type="scientific">Acetobacter thailandicus</name>
    <dbReference type="NCBI Taxonomy" id="1502842"/>
    <lineage>
        <taxon>Bacteria</taxon>
        <taxon>Pseudomonadati</taxon>
        <taxon>Pseudomonadota</taxon>
        <taxon>Alphaproteobacteria</taxon>
        <taxon>Acetobacterales</taxon>
        <taxon>Acetobacteraceae</taxon>
        <taxon>Acetobacter</taxon>
    </lineage>
</organism>
<dbReference type="SUPFAM" id="SSF53756">
    <property type="entry name" value="UDP-Glycosyltransferase/glycogen phosphorylase"/>
    <property type="match status" value="1"/>
</dbReference>
<evidence type="ECO:0000256" key="1">
    <source>
        <dbReference type="ARBA" id="ARBA00022676"/>
    </source>
</evidence>
<comment type="caution">
    <text evidence="4">The sequence shown here is derived from an EMBL/GenBank/DDBJ whole genome shotgun (WGS) entry which is preliminary data.</text>
</comment>
<evidence type="ECO:0000259" key="3">
    <source>
        <dbReference type="Pfam" id="PF00534"/>
    </source>
</evidence>
<keyword evidence="5" id="KW-1185">Reference proteome</keyword>
<accession>A0ABT3QB18</accession>
<keyword evidence="2" id="KW-0808">Transferase</keyword>
<dbReference type="Pfam" id="PF00534">
    <property type="entry name" value="Glycos_transf_1"/>
    <property type="match status" value="1"/>
</dbReference>
<sequence>MTSPTAHNGPPASSLRVAHVMAGAVSGGAELFFERLSVAQAQAGLSVLPVIRRDEARATRMTAGNLPPVQLGFGGLTDFNTRPQLRRHLTAFKPRVTVAWMNRAARLTPVGDWILAGRLGGFYNLSYYKSCDHLIGNTHGLVTWMKEQGWPADRVHYLPNFADDLTNVPATRPAGLPDNVPFFLALGRLHTNKAFDVLIRAMRHLPHIHGVICGEGPERQALEDLARKEGVADRLLMPGWATQPGGLIRASSVLVCPSRHEPLGNVVIEGFSAARPVVAAASQGPSELIRHGENGLLAPVEDDRALAEQIARAMEDKILAERVALAGREDYDNIFSTGPVLSAWSDFLSTAEKA</sequence>
<dbReference type="EMBL" id="JAPIUZ010000001">
    <property type="protein sequence ID" value="MCX2562481.1"/>
    <property type="molecule type" value="Genomic_DNA"/>
</dbReference>
<dbReference type="Gene3D" id="3.40.50.2000">
    <property type="entry name" value="Glycogen Phosphorylase B"/>
    <property type="match status" value="2"/>
</dbReference>
<dbReference type="InterPro" id="IPR001296">
    <property type="entry name" value="Glyco_trans_1"/>
</dbReference>
<evidence type="ECO:0000313" key="4">
    <source>
        <dbReference type="EMBL" id="MCX2562481.1"/>
    </source>
</evidence>
<dbReference type="Proteomes" id="UP001301152">
    <property type="component" value="Unassembled WGS sequence"/>
</dbReference>
<gene>
    <name evidence="4" type="ORF">OQ497_00645</name>
</gene>
<feature type="domain" description="Glycosyl transferase family 1" evidence="3">
    <location>
        <begin position="175"/>
        <end position="329"/>
    </location>
</feature>
<evidence type="ECO:0000313" key="5">
    <source>
        <dbReference type="Proteomes" id="UP001301152"/>
    </source>
</evidence>
<reference evidence="4 5" key="1">
    <citation type="submission" date="2022-11" db="EMBL/GenBank/DDBJ databases">
        <title>Genome sequencing of Acetobacter type strain.</title>
        <authorList>
            <person name="Heo J."/>
            <person name="Lee D."/>
            <person name="Han B.-H."/>
            <person name="Hong S.-B."/>
            <person name="Kwon S.-W."/>
        </authorList>
    </citation>
    <scope>NUCLEOTIDE SEQUENCE [LARGE SCALE GENOMIC DNA]</scope>
    <source>
        <strain evidence="4 5">KACC 21253</strain>
    </source>
</reference>
<keyword evidence="1" id="KW-0328">Glycosyltransferase</keyword>
<dbReference type="PANTHER" id="PTHR12526">
    <property type="entry name" value="GLYCOSYLTRANSFERASE"/>
    <property type="match status" value="1"/>
</dbReference>
<protein>
    <submittedName>
        <fullName evidence="4">Glycosyltransferase</fullName>
    </submittedName>
</protein>
<dbReference type="RefSeq" id="WP_242005212.1">
    <property type="nucleotide sequence ID" value="NZ_JAPIUZ010000001.1"/>
</dbReference>